<gene>
    <name evidence="1" type="ORF">K437DRAFT_274094</name>
</gene>
<evidence type="ECO:0000313" key="1">
    <source>
        <dbReference type="EMBL" id="KDN45890.1"/>
    </source>
</evidence>
<comment type="caution">
    <text evidence="1">The sequence shown here is derived from an EMBL/GenBank/DDBJ whole genome shotgun (WGS) entry which is preliminary data.</text>
</comment>
<dbReference type="GeneID" id="25266494"/>
<accession>A0A066W560</accession>
<dbReference type="Proteomes" id="UP000027361">
    <property type="component" value="Unassembled WGS sequence"/>
</dbReference>
<dbReference type="RefSeq" id="XP_013243328.1">
    <property type="nucleotide sequence ID" value="XM_013387874.1"/>
</dbReference>
<dbReference type="STRING" id="1037660.A0A066W560"/>
<sequence length="562" mass="60677">MPFSLNNLRFGKALAKEDTAPLRQFTRRSLSKTDCLLAKGYTFPSADNNVDSSEYTTLKWDPSCFPSDNLDIYLYNVADTNTLLPIHGWRNFPSREGSAQVKLAPRWWVKDPHISQNAKLYINIVPSGNEPWDTNTPVGPNWNAIYTAPTPGHNPPKDALQTKQGVTESVISVFFASGGLTPGGKAAAVICPLVIVGVLLALWIRKLHINRNNKTANWAEKMDQRMSRVSIDWMAGGDGSMGPVPGSRPASYMQRPSGDIHGAGLAGRDAAMQANDIAARGVSFDTMRERRQSRISFAQETAGHRVSRISVGPSSQDHSHGHKTSVSLSRIGQSGLRHSFYNANTPAVPRVDPVHHESMYSDAYADGAMEDLDDLAMSPTQHQGPIPLNNDHLDQMRSSLDANRALQLDDPVGARVPSPLGMDATESEFRGSVLEYPAVSLIQSGQEGAQMGHVDMFAASAISDQQPGASTQTGMAPPANFSSPDEALKQYAAVRAGAISPADSQAASGSNNMMRTLYTPEPNYGHRPQQGSLAGTSLSEDAVVGYNEAGYSEDQGRSATRF</sequence>
<keyword evidence="2" id="KW-1185">Reference proteome</keyword>
<protein>
    <submittedName>
        <fullName evidence="1">Uncharacterized protein</fullName>
    </submittedName>
</protein>
<evidence type="ECO:0000313" key="2">
    <source>
        <dbReference type="Proteomes" id="UP000027361"/>
    </source>
</evidence>
<dbReference type="HOGENOM" id="CLU_027355_0_0_1"/>
<proteinExistence type="predicted"/>
<dbReference type="OMA" id="KWWNDTT"/>
<dbReference type="OrthoDB" id="3363836at2759"/>
<dbReference type="EMBL" id="JMSN01000039">
    <property type="protein sequence ID" value="KDN45890.1"/>
    <property type="molecule type" value="Genomic_DNA"/>
</dbReference>
<organism evidence="1 2">
    <name type="scientific">Tilletiaria anomala (strain ATCC 24038 / CBS 436.72 / UBC 951)</name>
    <dbReference type="NCBI Taxonomy" id="1037660"/>
    <lineage>
        <taxon>Eukaryota</taxon>
        <taxon>Fungi</taxon>
        <taxon>Dikarya</taxon>
        <taxon>Basidiomycota</taxon>
        <taxon>Ustilaginomycotina</taxon>
        <taxon>Exobasidiomycetes</taxon>
        <taxon>Georgefischeriales</taxon>
        <taxon>Tilletiariaceae</taxon>
        <taxon>Tilletiaria</taxon>
    </lineage>
</organism>
<reference evidence="1 2" key="1">
    <citation type="submission" date="2014-05" db="EMBL/GenBank/DDBJ databases">
        <title>Draft genome sequence of a rare smut relative, Tilletiaria anomala UBC 951.</title>
        <authorList>
            <consortium name="DOE Joint Genome Institute"/>
            <person name="Toome M."/>
            <person name="Kuo A."/>
            <person name="Henrissat B."/>
            <person name="Lipzen A."/>
            <person name="Tritt A."/>
            <person name="Yoshinaga Y."/>
            <person name="Zane M."/>
            <person name="Barry K."/>
            <person name="Grigoriev I.V."/>
            <person name="Spatafora J.W."/>
            <person name="Aimea M.C."/>
        </authorList>
    </citation>
    <scope>NUCLEOTIDE SEQUENCE [LARGE SCALE GENOMIC DNA]</scope>
    <source>
        <strain evidence="1 2">UBC 951</strain>
    </source>
</reference>
<dbReference type="InParanoid" id="A0A066W560"/>
<dbReference type="AlphaFoldDB" id="A0A066W560"/>
<name>A0A066W560_TILAU</name>